<evidence type="ECO:0000313" key="2">
    <source>
        <dbReference type="Proteomes" id="UP000022141"/>
    </source>
</evidence>
<evidence type="ECO:0000313" key="1">
    <source>
        <dbReference type="EMBL" id="EXI89668.1"/>
    </source>
</evidence>
<dbReference type="AlphaFoldDB" id="A0A011P3Z5"/>
<sequence length="331" mass="35902">MSHVGYVAIRDDVASDDYRTRGGNADVATGPHADQIVGYAPFGQGTSIVDPGATCRRLRFEKTDQATDVVGLFSDILTRKEVGLAGRHVVRIERVHREDRIVRIQRSAIRSRLIGIDGIRVPVQNSARRYGDERHSALSRDGVEVKIPDQFRNVRVAATGSAQAGLRNRIGGVDIQVVLGRADRVKCPQCDVVANDQIGDQIAVRSKDGSDSGLQADIAERRLNQIKGHVARQTLRTLDLLKLDIPLGQNAQGTSGDFEEVHRGTNACAGLQVKGIAIDLRVKAGARIRICKAIENRAVSAEIDHPSTEHLPETQITSLVDDIDVAVGTGR</sequence>
<dbReference type="STRING" id="1454004.AW11_01356"/>
<name>A0A011P3Z5_ACCRE</name>
<dbReference type="Proteomes" id="UP000022141">
    <property type="component" value="Unassembled WGS sequence"/>
</dbReference>
<reference evidence="1" key="1">
    <citation type="submission" date="2014-02" db="EMBL/GenBank/DDBJ databases">
        <title>Expanding our view of genomic diversity in Candidatus Accumulibacter clades.</title>
        <authorList>
            <person name="Skennerton C.T."/>
            <person name="Barr J.J."/>
            <person name="Slater F.R."/>
            <person name="Bond P.L."/>
            <person name="Tyson G.W."/>
        </authorList>
    </citation>
    <scope>NUCLEOTIDE SEQUENCE [LARGE SCALE GENOMIC DNA]</scope>
</reference>
<proteinExistence type="predicted"/>
<keyword evidence="2" id="KW-1185">Reference proteome</keyword>
<protein>
    <submittedName>
        <fullName evidence="1">Uncharacterized protein</fullName>
    </submittedName>
</protein>
<dbReference type="EMBL" id="JEMY01000014">
    <property type="protein sequence ID" value="EXI89668.1"/>
    <property type="molecule type" value="Genomic_DNA"/>
</dbReference>
<organism evidence="1 2">
    <name type="scientific">Accumulibacter regalis</name>
    <dbReference type="NCBI Taxonomy" id="522306"/>
    <lineage>
        <taxon>Bacteria</taxon>
        <taxon>Pseudomonadati</taxon>
        <taxon>Pseudomonadota</taxon>
        <taxon>Betaproteobacteria</taxon>
        <taxon>Candidatus Accumulibacter</taxon>
    </lineage>
</organism>
<gene>
    <name evidence="1" type="ORF">AW11_01356</name>
</gene>
<accession>A0A011P3Z5</accession>
<comment type="caution">
    <text evidence="1">The sequence shown here is derived from an EMBL/GenBank/DDBJ whole genome shotgun (WGS) entry which is preliminary data.</text>
</comment>